<evidence type="ECO:0000256" key="3">
    <source>
        <dbReference type="ARBA" id="ARBA00007757"/>
    </source>
</evidence>
<keyword evidence="8 10" id="KW-0408">Iron</keyword>
<dbReference type="GO" id="GO:0004411">
    <property type="term" value="F:homogentisate 1,2-dioxygenase activity"/>
    <property type="evidence" value="ECO:0007669"/>
    <property type="project" value="UniProtKB-EC"/>
</dbReference>
<dbReference type="InterPro" id="IPR046451">
    <property type="entry name" value="HgmA_C"/>
</dbReference>
<reference evidence="14" key="1">
    <citation type="submission" date="2021-01" db="EMBL/GenBank/DDBJ databases">
        <authorList>
            <consortium name="Genoscope - CEA"/>
            <person name="William W."/>
        </authorList>
    </citation>
    <scope>NUCLEOTIDE SEQUENCE</scope>
</reference>
<keyword evidence="11" id="KW-0812">Transmembrane</keyword>
<dbReference type="PANTHER" id="PTHR11056">
    <property type="entry name" value="HOMOGENTISATE 1,2-DIOXYGENASE"/>
    <property type="match status" value="1"/>
</dbReference>
<evidence type="ECO:0000256" key="9">
    <source>
        <dbReference type="PIRSR" id="PIRSR605708-1"/>
    </source>
</evidence>
<dbReference type="Pfam" id="PF20510">
    <property type="entry name" value="HgmA_N"/>
    <property type="match status" value="2"/>
</dbReference>
<dbReference type="GO" id="GO:0006570">
    <property type="term" value="P:tyrosine metabolic process"/>
    <property type="evidence" value="ECO:0007669"/>
    <property type="project" value="InterPro"/>
</dbReference>
<evidence type="ECO:0000256" key="11">
    <source>
        <dbReference type="SAM" id="Phobius"/>
    </source>
</evidence>
<dbReference type="UniPathway" id="UPA00139">
    <property type="reaction ID" value="UER00339"/>
</dbReference>
<dbReference type="GO" id="GO:0006559">
    <property type="term" value="P:L-phenylalanine catabolic process"/>
    <property type="evidence" value="ECO:0007669"/>
    <property type="project" value="UniProtKB-UniPathway"/>
</dbReference>
<evidence type="ECO:0000313" key="14">
    <source>
        <dbReference type="EMBL" id="CAF2325809.1"/>
    </source>
</evidence>
<evidence type="ECO:0000259" key="13">
    <source>
        <dbReference type="Pfam" id="PF20510"/>
    </source>
</evidence>
<accession>A0A817AXW2</accession>
<keyword evidence="11" id="KW-1133">Transmembrane helix</keyword>
<dbReference type="Pfam" id="PF04209">
    <property type="entry name" value="HgmA_C"/>
    <property type="match status" value="1"/>
</dbReference>
<protein>
    <recommendedName>
        <fullName evidence="4">homogentisate 1,2-dioxygenase</fullName>
        <ecNumber evidence="4">1.13.11.5</ecNumber>
    </recommendedName>
</protein>
<dbReference type="Proteomes" id="UP001295469">
    <property type="component" value="Chromosome A10"/>
</dbReference>
<evidence type="ECO:0000256" key="7">
    <source>
        <dbReference type="ARBA" id="ARBA00023002"/>
    </source>
</evidence>
<comment type="similarity">
    <text evidence="3">Belongs to the homogentisate dioxygenase family.</text>
</comment>
<dbReference type="InterPro" id="IPR014710">
    <property type="entry name" value="RmlC-like_jellyroll"/>
</dbReference>
<comment type="pathway">
    <text evidence="2">Amino-acid degradation; L-phenylalanine degradation; acetoacetate and fumarate from L-phenylalanine: step 4/6.</text>
</comment>
<feature type="active site" description="Proton acceptor" evidence="9">
    <location>
        <position position="160"/>
    </location>
</feature>
<evidence type="ECO:0000256" key="4">
    <source>
        <dbReference type="ARBA" id="ARBA00013127"/>
    </source>
</evidence>
<feature type="binding site" evidence="10">
    <location>
        <position position="186"/>
    </location>
    <ligand>
        <name>Fe cation</name>
        <dbReference type="ChEBI" id="CHEBI:24875"/>
    </ligand>
</feature>
<evidence type="ECO:0000259" key="12">
    <source>
        <dbReference type="Pfam" id="PF04209"/>
    </source>
</evidence>
<dbReference type="SUPFAM" id="SSF51182">
    <property type="entry name" value="RmlC-like cupins"/>
    <property type="match status" value="1"/>
</dbReference>
<feature type="domain" description="Homogentisate 1,2-dioxygenase C-terminal" evidence="12">
    <location>
        <begin position="149"/>
        <end position="212"/>
    </location>
</feature>
<evidence type="ECO:0000256" key="1">
    <source>
        <dbReference type="ARBA" id="ARBA00001962"/>
    </source>
</evidence>
<dbReference type="Gene3D" id="2.60.120.10">
    <property type="entry name" value="Jelly Rolls"/>
    <property type="match status" value="1"/>
</dbReference>
<name>A0A817AXW2_BRANA</name>
<evidence type="ECO:0000256" key="5">
    <source>
        <dbReference type="ARBA" id="ARBA00022723"/>
    </source>
</evidence>
<evidence type="ECO:0000256" key="10">
    <source>
        <dbReference type="PIRSR" id="PIRSR605708-2"/>
    </source>
</evidence>
<comment type="cofactor">
    <cofactor evidence="1 10">
        <name>Fe cation</name>
        <dbReference type="ChEBI" id="CHEBI:24875"/>
    </cofactor>
</comment>
<gene>
    <name evidence="14" type="ORF">DARMORV10_A10P11370.1</name>
</gene>
<dbReference type="EMBL" id="HG994364">
    <property type="protein sequence ID" value="CAF2325809.1"/>
    <property type="molecule type" value="Genomic_DNA"/>
</dbReference>
<keyword evidence="7" id="KW-0560">Oxidoreductase</keyword>
<feature type="transmembrane region" description="Helical" evidence="11">
    <location>
        <begin position="6"/>
        <end position="24"/>
    </location>
</feature>
<evidence type="ECO:0000256" key="2">
    <source>
        <dbReference type="ARBA" id="ARBA00004704"/>
    </source>
</evidence>
<dbReference type="AlphaFoldDB" id="A0A817AXW2"/>
<evidence type="ECO:0000256" key="8">
    <source>
        <dbReference type="ARBA" id="ARBA00023004"/>
    </source>
</evidence>
<keyword evidence="6" id="KW-0223">Dioxygenase</keyword>
<dbReference type="EC" id="1.13.11.5" evidence="4"/>
<organism evidence="14">
    <name type="scientific">Brassica napus</name>
    <name type="common">Rape</name>
    <dbReference type="NCBI Taxonomy" id="3708"/>
    <lineage>
        <taxon>Eukaryota</taxon>
        <taxon>Viridiplantae</taxon>
        <taxon>Streptophyta</taxon>
        <taxon>Embryophyta</taxon>
        <taxon>Tracheophyta</taxon>
        <taxon>Spermatophyta</taxon>
        <taxon>Magnoliopsida</taxon>
        <taxon>eudicotyledons</taxon>
        <taxon>Gunneridae</taxon>
        <taxon>Pentapetalae</taxon>
        <taxon>rosids</taxon>
        <taxon>malvids</taxon>
        <taxon>Brassicales</taxon>
        <taxon>Brassicaceae</taxon>
        <taxon>Brassiceae</taxon>
        <taxon>Brassica</taxon>
    </lineage>
</organism>
<dbReference type="InterPro" id="IPR011051">
    <property type="entry name" value="RmlC_Cupin_sf"/>
</dbReference>
<feature type="domain" description="Homogentisate 1,2-dioxygenase N-terminal" evidence="13">
    <location>
        <begin position="119"/>
        <end position="147"/>
    </location>
</feature>
<sequence>MSLRSLFFIIIFIATICGAGSSFLRHGFAIHMYRFGFCYSMMNERLCLYGDFLFVPQAGSNVGGREGGRLLVSPGEIVVIPQGLVSDSPLIYLTGSLVNIYVWMCEGAANGLSCCTKRFSCTNGMFSPFNVVACHGNYVPYKVVYDLQKFCPYNTVLIDHGNPSINTAVDLPSVLLLHTFRPPCYHRNCMGEFMGLIYGGCIRADGFLPGGAKKRTGASE</sequence>
<keyword evidence="5 10" id="KW-0479">Metal-binding</keyword>
<dbReference type="GO" id="GO:0046872">
    <property type="term" value="F:metal ion binding"/>
    <property type="evidence" value="ECO:0007669"/>
    <property type="project" value="UniProtKB-KW"/>
</dbReference>
<proteinExistence type="inferred from homology"/>
<dbReference type="InterPro" id="IPR005708">
    <property type="entry name" value="Homogentis_dOase"/>
</dbReference>
<keyword evidence="11" id="KW-0472">Membrane</keyword>
<evidence type="ECO:0000256" key="6">
    <source>
        <dbReference type="ARBA" id="ARBA00022964"/>
    </source>
</evidence>
<dbReference type="PANTHER" id="PTHR11056:SF0">
    <property type="entry name" value="HOMOGENTISATE 1,2-DIOXYGENASE"/>
    <property type="match status" value="1"/>
</dbReference>
<feature type="domain" description="Homogentisate 1,2-dioxygenase N-terminal" evidence="13">
    <location>
        <begin position="13"/>
        <end position="84"/>
    </location>
</feature>
<dbReference type="InterPro" id="IPR046452">
    <property type="entry name" value="HgmA_N"/>
</dbReference>
<feature type="binding site" evidence="10">
    <location>
        <position position="192"/>
    </location>
    <ligand>
        <name>Fe cation</name>
        <dbReference type="ChEBI" id="CHEBI:24875"/>
    </ligand>
</feature>